<comment type="caution">
    <text evidence="1">The sequence shown here is derived from an EMBL/GenBank/DDBJ whole genome shotgun (WGS) entry which is preliminary data.</text>
</comment>
<reference evidence="1 2" key="1">
    <citation type="journal article" date="2018" name="PLoS Genet.">
        <title>Population sequencing reveals clonal diversity and ancestral inbreeding in the grapevine cultivar Chardonnay.</title>
        <authorList>
            <person name="Roach M.J."/>
            <person name="Johnson D.L."/>
            <person name="Bohlmann J."/>
            <person name="van Vuuren H.J."/>
            <person name="Jones S.J."/>
            <person name="Pretorius I.S."/>
            <person name="Schmidt S.A."/>
            <person name="Borneman A.R."/>
        </authorList>
    </citation>
    <scope>NUCLEOTIDE SEQUENCE [LARGE SCALE GENOMIC DNA]</scope>
    <source>
        <strain evidence="2">cv. Chardonnay</strain>
        <tissue evidence="1">Leaf</tissue>
    </source>
</reference>
<name>A0A438EPL2_VITVI</name>
<dbReference type="EMBL" id="QGNW01001220">
    <property type="protein sequence ID" value="RVW49681.1"/>
    <property type="molecule type" value="Genomic_DNA"/>
</dbReference>
<protein>
    <submittedName>
        <fullName evidence="1">Uncharacterized protein</fullName>
    </submittedName>
</protein>
<accession>A0A438EPL2</accession>
<organism evidence="1 2">
    <name type="scientific">Vitis vinifera</name>
    <name type="common">Grape</name>
    <dbReference type="NCBI Taxonomy" id="29760"/>
    <lineage>
        <taxon>Eukaryota</taxon>
        <taxon>Viridiplantae</taxon>
        <taxon>Streptophyta</taxon>
        <taxon>Embryophyta</taxon>
        <taxon>Tracheophyta</taxon>
        <taxon>Spermatophyta</taxon>
        <taxon>Magnoliopsida</taxon>
        <taxon>eudicotyledons</taxon>
        <taxon>Gunneridae</taxon>
        <taxon>Pentapetalae</taxon>
        <taxon>rosids</taxon>
        <taxon>Vitales</taxon>
        <taxon>Vitaceae</taxon>
        <taxon>Viteae</taxon>
        <taxon>Vitis</taxon>
    </lineage>
</organism>
<dbReference type="Proteomes" id="UP000288805">
    <property type="component" value="Unassembled WGS sequence"/>
</dbReference>
<gene>
    <name evidence="1" type="ORF">CK203_069997</name>
</gene>
<sequence>MLSFIPNLNYMEGAVVCGRKRFLRDKGLWYYEAAKKSGWGGVVEEKEYISSIS</sequence>
<dbReference type="AlphaFoldDB" id="A0A438EPL2"/>
<evidence type="ECO:0000313" key="2">
    <source>
        <dbReference type="Proteomes" id="UP000288805"/>
    </source>
</evidence>
<evidence type="ECO:0000313" key="1">
    <source>
        <dbReference type="EMBL" id="RVW49681.1"/>
    </source>
</evidence>
<proteinExistence type="predicted"/>